<dbReference type="GO" id="GO:0016788">
    <property type="term" value="F:hydrolase activity, acting on ester bonds"/>
    <property type="evidence" value="ECO:0007669"/>
    <property type="project" value="UniProtKB-ARBA"/>
</dbReference>
<sequence>MKSLIVLLFSAVLATDVSARTIYIVGDSTASIKASEDRPETGWGEAFGNALSDATILKNVARNGRSTRSFVAEGRWQAVADQLNEGDIVLIQFGHNDQKLYDYKRFVDPWRDYPLYLRLFIDDAREKGAYPVLLTPIARRKFDADGHVIQTHRPYAQVMRDLARALDVPLIDTNAFSRNWLLSIGEQASKNYFLHLPPDLNPNYPDGIADDTHLNEKGAQVIADFVAEELKRLRAPYSDF</sequence>
<dbReference type="PANTHER" id="PTHR43695:SF1">
    <property type="entry name" value="RHAMNOGALACTURONAN ACETYLESTERASE"/>
    <property type="match status" value="1"/>
</dbReference>
<evidence type="ECO:0000256" key="2">
    <source>
        <dbReference type="ARBA" id="ARBA00022801"/>
    </source>
</evidence>
<dbReference type="Gene3D" id="3.40.50.1110">
    <property type="entry name" value="SGNH hydrolase"/>
    <property type="match status" value="1"/>
</dbReference>
<dbReference type="Proteomes" id="UP000005615">
    <property type="component" value="Unassembled WGS sequence"/>
</dbReference>
<proteinExistence type="inferred from homology"/>
<comment type="similarity">
    <text evidence="1">Belongs to the 'GDSL' lipolytic enzyme family.</text>
</comment>
<dbReference type="SUPFAM" id="SSF52266">
    <property type="entry name" value="SGNH hydrolase"/>
    <property type="match status" value="1"/>
</dbReference>
<dbReference type="RefSeq" id="WP_009574735.1">
    <property type="nucleotide sequence ID" value="NZ_AEIG01000011.1"/>
</dbReference>
<dbReference type="InterPro" id="IPR036514">
    <property type="entry name" value="SGNH_hydro_sf"/>
</dbReference>
<keyword evidence="4" id="KW-1185">Reference proteome</keyword>
<name>F3KZ95_9GAMM</name>
<reference evidence="3 4" key="1">
    <citation type="journal article" date="2011" name="J. Bacteriol.">
        <title>Genome sequence of strain IMCC3088, a proteorhodopsin-containing marine bacterium belonging to the OM60/NOR5 clade.</title>
        <authorList>
            <person name="Jang Y."/>
            <person name="Oh H.M."/>
            <person name="Kang I."/>
            <person name="Lee K."/>
            <person name="Yang S.J."/>
            <person name="Cho J.C."/>
        </authorList>
    </citation>
    <scope>NUCLEOTIDE SEQUENCE [LARGE SCALE GENOMIC DNA]</scope>
    <source>
        <strain evidence="3 4">IMCC3088</strain>
    </source>
</reference>
<evidence type="ECO:0000256" key="1">
    <source>
        <dbReference type="ARBA" id="ARBA00008668"/>
    </source>
</evidence>
<dbReference type="eggNOG" id="COG2755">
    <property type="taxonomic scope" value="Bacteria"/>
</dbReference>
<dbReference type="InterPro" id="IPR013830">
    <property type="entry name" value="SGNH_hydro"/>
</dbReference>
<evidence type="ECO:0000313" key="3">
    <source>
        <dbReference type="EMBL" id="EGG30582.1"/>
    </source>
</evidence>
<dbReference type="Pfam" id="PF13472">
    <property type="entry name" value="Lipase_GDSL_2"/>
    <property type="match status" value="1"/>
</dbReference>
<protein>
    <submittedName>
        <fullName evidence="3">Rhamnogalacturonan acetylesterase</fullName>
    </submittedName>
</protein>
<dbReference type="AlphaFoldDB" id="F3KZ95"/>
<dbReference type="OrthoDB" id="191551at2"/>
<organism evidence="3 4">
    <name type="scientific">Aequoribacter fuscus</name>
    <dbReference type="NCBI Taxonomy" id="2518989"/>
    <lineage>
        <taxon>Bacteria</taxon>
        <taxon>Pseudomonadati</taxon>
        <taxon>Pseudomonadota</taxon>
        <taxon>Gammaproteobacteria</taxon>
        <taxon>Cellvibrionales</taxon>
        <taxon>Halieaceae</taxon>
        <taxon>Aequoribacter</taxon>
    </lineage>
</organism>
<dbReference type="STRING" id="2518989.IMCC3088_206"/>
<dbReference type="PANTHER" id="PTHR43695">
    <property type="entry name" value="PUTATIVE (AFU_ORTHOLOGUE AFUA_2G17250)-RELATED"/>
    <property type="match status" value="1"/>
</dbReference>
<dbReference type="EMBL" id="AEIG01000011">
    <property type="protein sequence ID" value="EGG30582.1"/>
    <property type="molecule type" value="Genomic_DNA"/>
</dbReference>
<keyword evidence="2" id="KW-0378">Hydrolase</keyword>
<dbReference type="CDD" id="cd01821">
    <property type="entry name" value="Rhamnogalacturan_acetylesterase_like"/>
    <property type="match status" value="1"/>
</dbReference>
<comment type="caution">
    <text evidence="3">The sequence shown here is derived from an EMBL/GenBank/DDBJ whole genome shotgun (WGS) entry which is preliminary data.</text>
</comment>
<dbReference type="InterPro" id="IPR037459">
    <property type="entry name" value="RhgT-like"/>
</dbReference>
<evidence type="ECO:0000313" key="4">
    <source>
        <dbReference type="Proteomes" id="UP000005615"/>
    </source>
</evidence>
<gene>
    <name evidence="3" type="ORF">IMCC3088_206</name>
</gene>
<accession>F3KZ95</accession>